<dbReference type="HOGENOM" id="CLU_045683_0_0_4"/>
<proteinExistence type="inferred from homology"/>
<dbReference type="KEGG" id="bbh:BN112_4112"/>
<dbReference type="InterPro" id="IPR042100">
    <property type="entry name" value="Bug_dom1"/>
</dbReference>
<evidence type="ECO:0000313" key="4">
    <source>
        <dbReference type="Proteomes" id="UP000007564"/>
    </source>
</evidence>
<keyword evidence="2" id="KW-0732">Signal</keyword>
<dbReference type="RefSeq" id="WP_010927094.1">
    <property type="nucleotide sequence ID" value="NC_019382.1"/>
</dbReference>
<dbReference type="Gene3D" id="3.40.190.150">
    <property type="entry name" value="Bordetella uptake gene, domain 1"/>
    <property type="match status" value="1"/>
</dbReference>
<comment type="similarity">
    <text evidence="1">Belongs to the UPF0065 (bug) family.</text>
</comment>
<sequence length="321" mass="34347">MFKRIALMGAAAMLAAAPAVHAQDKYPSRPITLVSPYQAGGTTETFARLIIDDVAAILGQPIVVEQKPGAAGTIGARFVATSKGDGYTLLANTSQHVMYEGMFKNLPFRPMEDFRPVGVLGSAPIIVVTGENSPYKTFKDVLEAARTRNLTFASGAQGSLPHLTGERVAVQGKLNMTHVPFSGTAPALTNVMGGHVDLLYSTAASVMSQIRAGKLRALAVSTKERMPELPDVPSIAEMGMPGFDVTAWYAVWAPKDTRPEVVDAINQAMREASARPEAKKRMAALSVTPSTLTAAQFAAFAESERKTWLDVMRRANMQPAN</sequence>
<dbReference type="SUPFAM" id="SSF53850">
    <property type="entry name" value="Periplasmic binding protein-like II"/>
    <property type="match status" value="1"/>
</dbReference>
<gene>
    <name evidence="3" type="ORF">BN112_4112</name>
</gene>
<reference evidence="3 4" key="1">
    <citation type="journal article" date="2012" name="BMC Genomics">
        <title>Comparative genomics of the classical Bordetella subspecies: the evolution and exchange of virulence-associated diversity amongst closely related pathogens.</title>
        <authorList>
            <person name="Park J."/>
            <person name="Zhang Y."/>
            <person name="Buboltz A.M."/>
            <person name="Zhang X."/>
            <person name="Schuster S.C."/>
            <person name="Ahuja U."/>
            <person name="Liu M."/>
            <person name="Miller J.F."/>
            <person name="Sebaihia M."/>
            <person name="Bentley S.D."/>
            <person name="Parkhill J."/>
            <person name="Harvill E.T."/>
        </authorList>
    </citation>
    <scope>NUCLEOTIDE SEQUENCE [LARGE SCALE GENOMIC DNA]</scope>
    <source>
        <strain evidence="3 4">253</strain>
    </source>
</reference>
<evidence type="ECO:0000256" key="2">
    <source>
        <dbReference type="SAM" id="SignalP"/>
    </source>
</evidence>
<dbReference type="PANTHER" id="PTHR42928:SF5">
    <property type="entry name" value="BLR1237 PROTEIN"/>
    <property type="match status" value="1"/>
</dbReference>
<dbReference type="PIRSF" id="PIRSF017082">
    <property type="entry name" value="YflP"/>
    <property type="match status" value="1"/>
</dbReference>
<dbReference type="CDD" id="cd07012">
    <property type="entry name" value="PBP2_Bug_TTT"/>
    <property type="match status" value="1"/>
</dbReference>
<dbReference type="Pfam" id="PF03401">
    <property type="entry name" value="TctC"/>
    <property type="match status" value="1"/>
</dbReference>
<name>A0A0C6P8W1_BORBO</name>
<dbReference type="EMBL" id="HE965806">
    <property type="protein sequence ID" value="CCJ56026.1"/>
    <property type="molecule type" value="Genomic_DNA"/>
</dbReference>
<dbReference type="Proteomes" id="UP000007564">
    <property type="component" value="Chromosome"/>
</dbReference>
<dbReference type="AlphaFoldDB" id="A0A0C6P8W1"/>
<dbReference type="Gene3D" id="3.40.190.10">
    <property type="entry name" value="Periplasmic binding protein-like II"/>
    <property type="match status" value="1"/>
</dbReference>
<dbReference type="OrthoDB" id="8630186at2"/>
<evidence type="ECO:0000313" key="3">
    <source>
        <dbReference type="EMBL" id="CCJ56026.1"/>
    </source>
</evidence>
<dbReference type="PANTHER" id="PTHR42928">
    <property type="entry name" value="TRICARBOXYLATE-BINDING PROTEIN"/>
    <property type="match status" value="1"/>
</dbReference>
<organism evidence="3 4">
    <name type="scientific">Bordetella bronchiseptica 253</name>
    <dbReference type="NCBI Taxonomy" id="568707"/>
    <lineage>
        <taxon>Bacteria</taxon>
        <taxon>Pseudomonadati</taxon>
        <taxon>Pseudomonadota</taxon>
        <taxon>Betaproteobacteria</taxon>
        <taxon>Burkholderiales</taxon>
        <taxon>Alcaligenaceae</taxon>
        <taxon>Bordetella</taxon>
    </lineage>
</organism>
<feature type="signal peptide" evidence="2">
    <location>
        <begin position="1"/>
        <end position="22"/>
    </location>
</feature>
<dbReference type="GeneID" id="56477196"/>
<evidence type="ECO:0000256" key="1">
    <source>
        <dbReference type="ARBA" id="ARBA00006987"/>
    </source>
</evidence>
<accession>A0A0C6P8W1</accession>
<dbReference type="InterPro" id="IPR005064">
    <property type="entry name" value="BUG"/>
</dbReference>
<feature type="chain" id="PRO_5002190132" evidence="2">
    <location>
        <begin position="23"/>
        <end position="321"/>
    </location>
</feature>
<protein>
    <submittedName>
        <fullName evidence="3">Putative exported protein</fullName>
    </submittedName>
</protein>